<keyword evidence="2" id="KW-1185">Reference proteome</keyword>
<proteinExistence type="predicted"/>
<dbReference type="AlphaFoldDB" id="A0A0C9YFQ4"/>
<dbReference type="EMBL" id="KN833723">
    <property type="protein sequence ID" value="KIK23720.1"/>
    <property type="molecule type" value="Genomic_DNA"/>
</dbReference>
<reference evidence="1 2" key="1">
    <citation type="submission" date="2014-04" db="EMBL/GenBank/DDBJ databases">
        <authorList>
            <consortium name="DOE Joint Genome Institute"/>
            <person name="Kuo A."/>
            <person name="Kohler A."/>
            <person name="Costa M.D."/>
            <person name="Nagy L.G."/>
            <person name="Floudas D."/>
            <person name="Copeland A."/>
            <person name="Barry K.W."/>
            <person name="Cichocki N."/>
            <person name="Veneault-Fourrey C."/>
            <person name="LaButti K."/>
            <person name="Lindquist E.A."/>
            <person name="Lipzen A."/>
            <person name="Lundell T."/>
            <person name="Morin E."/>
            <person name="Murat C."/>
            <person name="Sun H."/>
            <person name="Tunlid A."/>
            <person name="Henrissat B."/>
            <person name="Grigoriev I.V."/>
            <person name="Hibbett D.S."/>
            <person name="Martin F."/>
            <person name="Nordberg H.P."/>
            <person name="Cantor M.N."/>
            <person name="Hua S.X."/>
        </authorList>
    </citation>
    <scope>NUCLEOTIDE SEQUENCE [LARGE SCALE GENOMIC DNA]</scope>
    <source>
        <strain evidence="1 2">441</strain>
    </source>
</reference>
<name>A0A0C9YFQ4_9AGAM</name>
<evidence type="ECO:0000313" key="2">
    <source>
        <dbReference type="Proteomes" id="UP000054018"/>
    </source>
</evidence>
<protein>
    <submittedName>
        <fullName evidence="1">Uncharacterized protein</fullName>
    </submittedName>
</protein>
<reference evidence="2" key="2">
    <citation type="submission" date="2015-01" db="EMBL/GenBank/DDBJ databases">
        <title>Evolutionary Origins and Diversification of the Mycorrhizal Mutualists.</title>
        <authorList>
            <consortium name="DOE Joint Genome Institute"/>
            <consortium name="Mycorrhizal Genomics Consortium"/>
            <person name="Kohler A."/>
            <person name="Kuo A."/>
            <person name="Nagy L.G."/>
            <person name="Floudas D."/>
            <person name="Copeland A."/>
            <person name="Barry K.W."/>
            <person name="Cichocki N."/>
            <person name="Veneault-Fourrey C."/>
            <person name="LaButti K."/>
            <person name="Lindquist E.A."/>
            <person name="Lipzen A."/>
            <person name="Lundell T."/>
            <person name="Morin E."/>
            <person name="Murat C."/>
            <person name="Riley R."/>
            <person name="Ohm R."/>
            <person name="Sun H."/>
            <person name="Tunlid A."/>
            <person name="Henrissat B."/>
            <person name="Grigoriev I.V."/>
            <person name="Hibbett D.S."/>
            <person name="Martin F."/>
        </authorList>
    </citation>
    <scope>NUCLEOTIDE SEQUENCE [LARGE SCALE GENOMIC DNA]</scope>
    <source>
        <strain evidence="2">441</strain>
    </source>
</reference>
<organism evidence="1 2">
    <name type="scientific">Pisolithus microcarpus 441</name>
    <dbReference type="NCBI Taxonomy" id="765257"/>
    <lineage>
        <taxon>Eukaryota</taxon>
        <taxon>Fungi</taxon>
        <taxon>Dikarya</taxon>
        <taxon>Basidiomycota</taxon>
        <taxon>Agaricomycotina</taxon>
        <taxon>Agaricomycetes</taxon>
        <taxon>Agaricomycetidae</taxon>
        <taxon>Boletales</taxon>
        <taxon>Sclerodermatineae</taxon>
        <taxon>Pisolithaceae</taxon>
        <taxon>Pisolithus</taxon>
    </lineage>
</organism>
<dbReference type="HOGENOM" id="CLU_2004819_0_0_1"/>
<sequence length="124" mass="13405">MRRLRATIRVDVMQIILFVAPHGHTTNSACSSSDPPAISCITPMHPIDHPTLPRSHLTFGASGMLVRVLEVTPSASVIKFEQTFGGCLGHGQGAYLCNTINVGTFRSSSLFTPITVPRGTHFME</sequence>
<accession>A0A0C9YFQ4</accession>
<evidence type="ECO:0000313" key="1">
    <source>
        <dbReference type="EMBL" id="KIK23720.1"/>
    </source>
</evidence>
<gene>
    <name evidence="1" type="ORF">PISMIDRAFT_435898</name>
</gene>
<dbReference type="OrthoDB" id="10574132at2759"/>
<dbReference type="Proteomes" id="UP000054018">
    <property type="component" value="Unassembled WGS sequence"/>
</dbReference>